<evidence type="ECO:0000256" key="2">
    <source>
        <dbReference type="SAM" id="MobiDB-lite"/>
    </source>
</evidence>
<dbReference type="Proteomes" id="UP000827889">
    <property type="component" value="Chromosome 1"/>
</dbReference>
<proteinExistence type="predicted"/>
<evidence type="ECO:0000259" key="3">
    <source>
        <dbReference type="PROSITE" id="PS50158"/>
    </source>
</evidence>
<dbReference type="PANTHER" id="PTHR34222">
    <property type="entry name" value="GAG_PRE-INTEGRS DOMAIN-CONTAINING PROTEIN"/>
    <property type="match status" value="1"/>
</dbReference>
<name>A0ABM3H2G2_9MYRT</name>
<protein>
    <submittedName>
        <fullName evidence="5">Uncharacterized protein LOC125313881</fullName>
    </submittedName>
</protein>
<evidence type="ECO:0000313" key="5">
    <source>
        <dbReference type="RefSeq" id="XP_048130792.1"/>
    </source>
</evidence>
<keyword evidence="1" id="KW-0863">Zinc-finger</keyword>
<dbReference type="GeneID" id="125313881"/>
<dbReference type="PANTHER" id="PTHR34222:SF95">
    <property type="entry name" value="RRNA 2'-O-METHYLTRANSFERASE FIBRILLARIN-LIKE ISOFORM X1"/>
    <property type="match status" value="1"/>
</dbReference>
<evidence type="ECO:0000313" key="4">
    <source>
        <dbReference type="Proteomes" id="UP000827889"/>
    </source>
</evidence>
<feature type="compositionally biased region" description="Gly residues" evidence="2">
    <location>
        <begin position="79"/>
        <end position="94"/>
    </location>
</feature>
<organism evidence="4 5">
    <name type="scientific">Rhodamnia argentea</name>
    <dbReference type="NCBI Taxonomy" id="178133"/>
    <lineage>
        <taxon>Eukaryota</taxon>
        <taxon>Viridiplantae</taxon>
        <taxon>Streptophyta</taxon>
        <taxon>Embryophyta</taxon>
        <taxon>Tracheophyta</taxon>
        <taxon>Spermatophyta</taxon>
        <taxon>Magnoliopsida</taxon>
        <taxon>eudicotyledons</taxon>
        <taxon>Gunneridae</taxon>
        <taxon>Pentapetalae</taxon>
        <taxon>rosids</taxon>
        <taxon>malvids</taxon>
        <taxon>Myrtales</taxon>
        <taxon>Myrtaceae</taxon>
        <taxon>Myrtoideae</taxon>
        <taxon>Myrteae</taxon>
        <taxon>Australasian group</taxon>
        <taxon>Rhodamnia</taxon>
    </lineage>
</organism>
<accession>A0ABM3H2G2</accession>
<feature type="domain" description="CCHC-type" evidence="3">
    <location>
        <begin position="124"/>
        <end position="137"/>
    </location>
</feature>
<keyword evidence="4" id="KW-1185">Reference proteome</keyword>
<dbReference type="InterPro" id="IPR001878">
    <property type="entry name" value="Znf_CCHC"/>
</dbReference>
<sequence>MQLRREQLAVMGFLGGLGPKYETVISQILGGKTVASLTDTFARVFRVSCESSRDSTSVVDNLALVSSSRTGSGIRSDGGNHGGYNGRGGRGGGRSTRTGRSQGQPHLYGQPQPSIDNSGAARTCHYCGKQGHTQKFCYKLHGRPGQQQQFANTTSGADSFPRSSEGKVVVISEEEFARCNQSQSSEPTSSIATLEHTGFGYNKDDWQRT</sequence>
<gene>
    <name evidence="5" type="primary">LOC125313881</name>
</gene>
<keyword evidence="1" id="KW-0862">Zinc</keyword>
<dbReference type="PROSITE" id="PS50158">
    <property type="entry name" value="ZF_CCHC"/>
    <property type="match status" value="1"/>
</dbReference>
<feature type="compositionally biased region" description="Low complexity" evidence="2">
    <location>
        <begin position="95"/>
        <end position="104"/>
    </location>
</feature>
<feature type="region of interest" description="Disordered" evidence="2">
    <location>
        <begin position="68"/>
        <end position="114"/>
    </location>
</feature>
<keyword evidence="1" id="KW-0479">Metal-binding</keyword>
<dbReference type="RefSeq" id="XP_048130792.1">
    <property type="nucleotide sequence ID" value="XM_048274835.1"/>
</dbReference>
<evidence type="ECO:0000256" key="1">
    <source>
        <dbReference type="PROSITE-ProRule" id="PRU00047"/>
    </source>
</evidence>
<reference evidence="5" key="2">
    <citation type="submission" date="2025-08" db="UniProtKB">
        <authorList>
            <consortium name="RefSeq"/>
        </authorList>
    </citation>
    <scope>IDENTIFICATION</scope>
    <source>
        <tissue evidence="5">Leaf</tissue>
    </source>
</reference>
<reference evidence="4" key="1">
    <citation type="submission" date="2025-05" db="UniProtKB">
        <authorList>
            <consortium name="RefSeq"/>
        </authorList>
    </citation>
    <scope>NUCLEOTIDE SEQUENCE [LARGE SCALE GENOMIC DNA]</scope>
</reference>